<dbReference type="Proteomes" id="UP000219335">
    <property type="component" value="Unassembled WGS sequence"/>
</dbReference>
<name>A0A286ALI8_9PROT</name>
<evidence type="ECO:0000313" key="3">
    <source>
        <dbReference type="EMBL" id="SOD22767.1"/>
    </source>
</evidence>
<evidence type="ECO:0000313" key="4">
    <source>
        <dbReference type="Proteomes" id="UP000219335"/>
    </source>
</evidence>
<evidence type="ECO:0000256" key="2">
    <source>
        <dbReference type="SAM" id="MobiDB-lite"/>
    </source>
</evidence>
<dbReference type="AlphaFoldDB" id="A0A286ALI8"/>
<sequence length="103" mass="11655">MTKNKAESEKTNLQNLLEKQAKLKQQIKLEQKKEEEKENQILTQKCILVGALILEYIHNKGEFSEQILKILDSSIDSENDKKLLGLQSSPGSDNNATLKSVET</sequence>
<organism evidence="3 4">
    <name type="scientific">Nitrosomonas ureae</name>
    <dbReference type="NCBI Taxonomy" id="44577"/>
    <lineage>
        <taxon>Bacteria</taxon>
        <taxon>Pseudomonadati</taxon>
        <taxon>Pseudomonadota</taxon>
        <taxon>Betaproteobacteria</taxon>
        <taxon>Nitrosomonadales</taxon>
        <taxon>Nitrosomonadaceae</taxon>
        <taxon>Nitrosomonas</taxon>
    </lineage>
</organism>
<evidence type="ECO:0000256" key="1">
    <source>
        <dbReference type="SAM" id="Coils"/>
    </source>
</evidence>
<keyword evidence="1" id="KW-0175">Coiled coil</keyword>
<feature type="compositionally biased region" description="Polar residues" evidence="2">
    <location>
        <begin position="86"/>
        <end position="103"/>
    </location>
</feature>
<feature type="coiled-coil region" evidence="1">
    <location>
        <begin position="3"/>
        <end position="40"/>
    </location>
</feature>
<feature type="region of interest" description="Disordered" evidence="2">
    <location>
        <begin position="82"/>
        <end position="103"/>
    </location>
</feature>
<accession>A0A286ALI8</accession>
<evidence type="ECO:0008006" key="5">
    <source>
        <dbReference type="Google" id="ProtNLM"/>
    </source>
</evidence>
<proteinExistence type="predicted"/>
<reference evidence="3 4" key="1">
    <citation type="submission" date="2017-09" db="EMBL/GenBank/DDBJ databases">
        <authorList>
            <person name="Ehlers B."/>
            <person name="Leendertz F.H."/>
        </authorList>
    </citation>
    <scope>NUCLEOTIDE SEQUENCE [LARGE SCALE GENOMIC DNA]</scope>
    <source>
        <strain evidence="3 4">Nm42</strain>
    </source>
</reference>
<dbReference type="EMBL" id="OCMU01000004">
    <property type="protein sequence ID" value="SOD22767.1"/>
    <property type="molecule type" value="Genomic_DNA"/>
</dbReference>
<dbReference type="RefSeq" id="WP_097107601.1">
    <property type="nucleotide sequence ID" value="NZ_OCMU01000004.1"/>
</dbReference>
<gene>
    <name evidence="3" type="ORF">SAMN06297164_3581</name>
</gene>
<protein>
    <recommendedName>
        <fullName evidence="5">Relaxasome subunit MobC</fullName>
    </recommendedName>
</protein>